<name>A0ABM9I0N8_9GAMM</name>
<sequence length="152" mass="17104">MTDTQRNNDQWYIAATTPRTQEVIRTLKHGDTFGVFDCQGDIGQTDTEEQGLYHHGTRFLSQWELLIDGGRPMLLGSIAREDNSLLIVDLTTPDIISRLMVRQYRFVPRPEMGWVSGVRAVRAGWHGSVGGDFHPKAEKSRCALVDRSGKSC</sequence>
<dbReference type="Pfam" id="PF14742">
    <property type="entry name" value="GDE_N_bis"/>
    <property type="match status" value="1"/>
</dbReference>
<dbReference type="RefSeq" id="WP_026610156.1">
    <property type="nucleotide sequence ID" value="NZ_OX458333.1"/>
</dbReference>
<evidence type="ECO:0000259" key="1">
    <source>
        <dbReference type="Pfam" id="PF14742"/>
    </source>
</evidence>
<reference evidence="2 3" key="1">
    <citation type="submission" date="2023-03" db="EMBL/GenBank/DDBJ databases">
        <authorList>
            <person name="Pearce D."/>
        </authorList>
    </citation>
    <scope>NUCLEOTIDE SEQUENCE [LARGE SCALE GENOMIC DNA]</scope>
    <source>
        <strain evidence="2">Msz</strain>
    </source>
</reference>
<feature type="domain" description="Putative glycogen debranching enzyme N-terminal" evidence="1">
    <location>
        <begin position="27"/>
        <end position="97"/>
    </location>
</feature>
<dbReference type="InterPro" id="IPR032856">
    <property type="entry name" value="GDE_N_bis"/>
</dbReference>
<evidence type="ECO:0000313" key="3">
    <source>
        <dbReference type="Proteomes" id="UP001162030"/>
    </source>
</evidence>
<proteinExistence type="predicted"/>
<evidence type="ECO:0000313" key="2">
    <source>
        <dbReference type="EMBL" id="CAI8810502.1"/>
    </source>
</evidence>
<gene>
    <name evidence="2" type="ORF">MSZNOR_1768</name>
</gene>
<dbReference type="EMBL" id="OX458333">
    <property type="protein sequence ID" value="CAI8810502.1"/>
    <property type="molecule type" value="Genomic_DNA"/>
</dbReference>
<organism evidence="2 3">
    <name type="scientific">Methylocaldum szegediense</name>
    <dbReference type="NCBI Taxonomy" id="73780"/>
    <lineage>
        <taxon>Bacteria</taxon>
        <taxon>Pseudomonadati</taxon>
        <taxon>Pseudomonadota</taxon>
        <taxon>Gammaproteobacteria</taxon>
        <taxon>Methylococcales</taxon>
        <taxon>Methylococcaceae</taxon>
        <taxon>Methylocaldum</taxon>
    </lineage>
</organism>
<keyword evidence="3" id="KW-1185">Reference proteome</keyword>
<accession>A0ABM9I0N8</accession>
<dbReference type="Proteomes" id="UP001162030">
    <property type="component" value="Chromosome"/>
</dbReference>
<protein>
    <recommendedName>
        <fullName evidence="1">Putative glycogen debranching enzyme N-terminal domain-containing protein</fullName>
    </recommendedName>
</protein>